<dbReference type="EMBL" id="CAJVPL010000066">
    <property type="protein sequence ID" value="CAG8440845.1"/>
    <property type="molecule type" value="Genomic_DNA"/>
</dbReference>
<dbReference type="Proteomes" id="UP000789831">
    <property type="component" value="Unassembled WGS sequence"/>
</dbReference>
<sequence>MKYENMEPFSSSVKARREIYAKSFSVFWVFSDIIFFSLEEALSCILSPITYSPDATSSTSATETYGNLPTKTEFNEFNDVINEDVRNAMHVNICLILNKLTGPHYNYSRRDTSTPVLILFTGSKLQYCVLSTYDTTARQANDDPNSRNPLIISVVNEALQQSKDANPGAENNNIRSRVSSSL</sequence>
<feature type="region of interest" description="Disordered" evidence="1">
    <location>
        <begin position="161"/>
        <end position="182"/>
    </location>
</feature>
<evidence type="ECO:0000313" key="2">
    <source>
        <dbReference type="EMBL" id="CAG8440845.1"/>
    </source>
</evidence>
<comment type="caution">
    <text evidence="2">The sequence shown here is derived from an EMBL/GenBank/DDBJ whole genome shotgun (WGS) entry which is preliminary data.</text>
</comment>
<evidence type="ECO:0000256" key="1">
    <source>
        <dbReference type="SAM" id="MobiDB-lite"/>
    </source>
</evidence>
<keyword evidence="3" id="KW-1185">Reference proteome</keyword>
<evidence type="ECO:0000313" key="3">
    <source>
        <dbReference type="Proteomes" id="UP000789831"/>
    </source>
</evidence>
<dbReference type="AlphaFoldDB" id="A0A9N8V8B0"/>
<gene>
    <name evidence="2" type="ORF">AGERDE_LOCUS1052</name>
</gene>
<reference evidence="2" key="1">
    <citation type="submission" date="2021-06" db="EMBL/GenBank/DDBJ databases">
        <authorList>
            <person name="Kallberg Y."/>
            <person name="Tangrot J."/>
            <person name="Rosling A."/>
        </authorList>
    </citation>
    <scope>NUCLEOTIDE SEQUENCE</scope>
    <source>
        <strain evidence="2">MT106</strain>
    </source>
</reference>
<proteinExistence type="predicted"/>
<dbReference type="OrthoDB" id="10624452at2759"/>
<organism evidence="2 3">
    <name type="scientific">Ambispora gerdemannii</name>
    <dbReference type="NCBI Taxonomy" id="144530"/>
    <lineage>
        <taxon>Eukaryota</taxon>
        <taxon>Fungi</taxon>
        <taxon>Fungi incertae sedis</taxon>
        <taxon>Mucoromycota</taxon>
        <taxon>Glomeromycotina</taxon>
        <taxon>Glomeromycetes</taxon>
        <taxon>Archaeosporales</taxon>
        <taxon>Ambisporaceae</taxon>
        <taxon>Ambispora</taxon>
    </lineage>
</organism>
<protein>
    <submittedName>
        <fullName evidence="2">11562_t:CDS:1</fullName>
    </submittedName>
</protein>
<accession>A0A9N8V8B0</accession>
<name>A0A9N8V8B0_9GLOM</name>